<dbReference type="Proteomes" id="UP000664844">
    <property type="component" value="Unassembled WGS sequence"/>
</dbReference>
<gene>
    <name evidence="1" type="ORF">J0895_22010</name>
</gene>
<reference evidence="1 2" key="1">
    <citation type="submission" date="2021-03" db="EMBL/GenBank/DDBJ databases">
        <title>Metabolic Capacity of the Antarctic Cyanobacterium Phormidium pseudopriestleyi that Sustains Oxygenic Photosynthesis in the Presence of Hydrogen Sulfide.</title>
        <authorList>
            <person name="Lumian J.E."/>
            <person name="Jungblut A.D."/>
            <person name="Dillon M.L."/>
            <person name="Hawes I."/>
            <person name="Doran P.T."/>
            <person name="Mackey T.J."/>
            <person name="Dick G.J."/>
            <person name="Grettenberger C.L."/>
            <person name="Sumner D.Y."/>
        </authorList>
    </citation>
    <scope>NUCLEOTIDE SEQUENCE [LARGE SCALE GENOMIC DNA]</scope>
    <source>
        <strain evidence="1 2">FRX01</strain>
    </source>
</reference>
<sequence>MPKWEYLFVRFDYFAGDLCVHSANGEELRDEQKKQPLSEYSNQKGEEGWEMVNFNFTPAYGYGFLTFKRLKQDKEE</sequence>
<evidence type="ECO:0008006" key="3">
    <source>
        <dbReference type="Google" id="ProtNLM"/>
    </source>
</evidence>
<organism evidence="1 2">
    <name type="scientific">Phormidium pseudopriestleyi FRX01</name>
    <dbReference type="NCBI Taxonomy" id="1759528"/>
    <lineage>
        <taxon>Bacteria</taxon>
        <taxon>Bacillati</taxon>
        <taxon>Cyanobacteriota</taxon>
        <taxon>Cyanophyceae</taxon>
        <taxon>Oscillatoriophycideae</taxon>
        <taxon>Oscillatoriales</taxon>
        <taxon>Oscillatoriaceae</taxon>
        <taxon>Phormidium</taxon>
    </lineage>
</organism>
<protein>
    <recommendedName>
        <fullName evidence="3">DUF4177 domain-containing protein</fullName>
    </recommendedName>
</protein>
<accession>A0ABS3FX56</accession>
<evidence type="ECO:0000313" key="1">
    <source>
        <dbReference type="EMBL" id="MBO0351704.1"/>
    </source>
</evidence>
<keyword evidence="2" id="KW-1185">Reference proteome</keyword>
<evidence type="ECO:0000313" key="2">
    <source>
        <dbReference type="Proteomes" id="UP000664844"/>
    </source>
</evidence>
<proteinExistence type="predicted"/>
<dbReference type="EMBL" id="JAFLQW010000578">
    <property type="protein sequence ID" value="MBO0351704.1"/>
    <property type="molecule type" value="Genomic_DNA"/>
</dbReference>
<comment type="caution">
    <text evidence="1">The sequence shown here is derived from an EMBL/GenBank/DDBJ whole genome shotgun (WGS) entry which is preliminary data.</text>
</comment>
<name>A0ABS3FX56_9CYAN</name>
<dbReference type="RefSeq" id="WP_207090138.1">
    <property type="nucleotide sequence ID" value="NZ_JAFLQW010000578.1"/>
</dbReference>